<gene>
    <name evidence="1" type="ORF">PISMIDRAFT_119762</name>
</gene>
<name>A0A0C9XL55_9AGAM</name>
<evidence type="ECO:0000313" key="1">
    <source>
        <dbReference type="EMBL" id="KIK12995.1"/>
    </source>
</evidence>
<dbReference type="AlphaFoldDB" id="A0A0C9XL55"/>
<dbReference type="STRING" id="765257.A0A0C9XL55"/>
<dbReference type="HOGENOM" id="CLU_006344_16_0_1"/>
<dbReference type="Proteomes" id="UP000054018">
    <property type="component" value="Unassembled WGS sequence"/>
</dbReference>
<reference evidence="1 2" key="1">
    <citation type="submission" date="2014-04" db="EMBL/GenBank/DDBJ databases">
        <authorList>
            <consortium name="DOE Joint Genome Institute"/>
            <person name="Kuo A."/>
            <person name="Kohler A."/>
            <person name="Costa M.D."/>
            <person name="Nagy L.G."/>
            <person name="Floudas D."/>
            <person name="Copeland A."/>
            <person name="Barry K.W."/>
            <person name="Cichocki N."/>
            <person name="Veneault-Fourrey C."/>
            <person name="LaButti K."/>
            <person name="Lindquist E.A."/>
            <person name="Lipzen A."/>
            <person name="Lundell T."/>
            <person name="Morin E."/>
            <person name="Murat C."/>
            <person name="Sun H."/>
            <person name="Tunlid A."/>
            <person name="Henrissat B."/>
            <person name="Grigoriev I.V."/>
            <person name="Hibbett D.S."/>
            <person name="Martin F."/>
            <person name="Nordberg H.P."/>
            <person name="Cantor M.N."/>
            <person name="Hua S.X."/>
        </authorList>
    </citation>
    <scope>NUCLEOTIDE SEQUENCE [LARGE SCALE GENOMIC DNA]</scope>
    <source>
        <strain evidence="1 2">441</strain>
    </source>
</reference>
<sequence length="145" mass="16957">MHREYIHSCPMWRNAGPHYDCVFIITNPQSEDMSGLDVARILCFFSFKYQGTFYPCAVIHWFDHVRDGPDAATGMWVVRPGYRTHNFQNIAIVHINTIYRAAHLIPVYAVHNINSADVRPHHSYDTFHSFYVNKYADHHAFKIAF</sequence>
<dbReference type="OrthoDB" id="3187773at2759"/>
<reference evidence="2" key="2">
    <citation type="submission" date="2015-01" db="EMBL/GenBank/DDBJ databases">
        <title>Evolutionary Origins and Diversification of the Mycorrhizal Mutualists.</title>
        <authorList>
            <consortium name="DOE Joint Genome Institute"/>
            <consortium name="Mycorrhizal Genomics Consortium"/>
            <person name="Kohler A."/>
            <person name="Kuo A."/>
            <person name="Nagy L.G."/>
            <person name="Floudas D."/>
            <person name="Copeland A."/>
            <person name="Barry K.W."/>
            <person name="Cichocki N."/>
            <person name="Veneault-Fourrey C."/>
            <person name="LaButti K."/>
            <person name="Lindquist E.A."/>
            <person name="Lipzen A."/>
            <person name="Lundell T."/>
            <person name="Morin E."/>
            <person name="Murat C."/>
            <person name="Riley R."/>
            <person name="Ohm R."/>
            <person name="Sun H."/>
            <person name="Tunlid A."/>
            <person name="Henrissat B."/>
            <person name="Grigoriev I.V."/>
            <person name="Hibbett D.S."/>
            <person name="Martin F."/>
        </authorList>
    </citation>
    <scope>NUCLEOTIDE SEQUENCE [LARGE SCALE GENOMIC DNA]</scope>
    <source>
        <strain evidence="2">441</strain>
    </source>
</reference>
<evidence type="ECO:0000313" key="2">
    <source>
        <dbReference type="Proteomes" id="UP000054018"/>
    </source>
</evidence>
<organism evidence="1 2">
    <name type="scientific">Pisolithus microcarpus 441</name>
    <dbReference type="NCBI Taxonomy" id="765257"/>
    <lineage>
        <taxon>Eukaryota</taxon>
        <taxon>Fungi</taxon>
        <taxon>Dikarya</taxon>
        <taxon>Basidiomycota</taxon>
        <taxon>Agaricomycotina</taxon>
        <taxon>Agaricomycetes</taxon>
        <taxon>Agaricomycetidae</taxon>
        <taxon>Boletales</taxon>
        <taxon>Sclerodermatineae</taxon>
        <taxon>Pisolithaceae</taxon>
        <taxon>Pisolithus</taxon>
    </lineage>
</organism>
<proteinExistence type="predicted"/>
<accession>A0A0C9XL55</accession>
<protein>
    <submittedName>
        <fullName evidence="1">Uncharacterized protein</fullName>
    </submittedName>
</protein>
<keyword evidence="2" id="KW-1185">Reference proteome</keyword>
<dbReference type="EMBL" id="KN834028">
    <property type="protein sequence ID" value="KIK12995.1"/>
    <property type="molecule type" value="Genomic_DNA"/>
</dbReference>